<dbReference type="SUPFAM" id="SSF51445">
    <property type="entry name" value="(Trans)glycosidases"/>
    <property type="match status" value="1"/>
</dbReference>
<reference evidence="5 6" key="1">
    <citation type="submission" date="2019-09" db="EMBL/GenBank/DDBJ databases">
        <title>Draft genome sequence of Ginsengibacter sp. BR5-29.</title>
        <authorList>
            <person name="Im W.-T."/>
        </authorList>
    </citation>
    <scope>NUCLEOTIDE SEQUENCE [LARGE SCALE GENOMIC DNA]</scope>
    <source>
        <strain evidence="5 6">BR5-29</strain>
    </source>
</reference>
<dbReference type="GO" id="GO:0016998">
    <property type="term" value="P:cell wall macromolecule catabolic process"/>
    <property type="evidence" value="ECO:0007669"/>
    <property type="project" value="InterPro"/>
</dbReference>
<keyword evidence="4" id="KW-0472">Membrane</keyword>
<dbReference type="GO" id="GO:0009253">
    <property type="term" value="P:peptidoglycan catabolic process"/>
    <property type="evidence" value="ECO:0007669"/>
    <property type="project" value="InterPro"/>
</dbReference>
<comment type="similarity">
    <text evidence="1">Belongs to the glycosyl hydrolase 25 family.</text>
</comment>
<evidence type="ECO:0000313" key="5">
    <source>
        <dbReference type="EMBL" id="KAA9041670.1"/>
    </source>
</evidence>
<dbReference type="RefSeq" id="WP_150413790.1">
    <property type="nucleotide sequence ID" value="NZ_VYQF01000001.1"/>
</dbReference>
<dbReference type="AlphaFoldDB" id="A0A5J5IKZ0"/>
<dbReference type="PANTHER" id="PTHR34135:SF2">
    <property type="entry name" value="LYSOZYME"/>
    <property type="match status" value="1"/>
</dbReference>
<organism evidence="5 6">
    <name type="scientific">Ginsengibacter hankyongi</name>
    <dbReference type="NCBI Taxonomy" id="2607284"/>
    <lineage>
        <taxon>Bacteria</taxon>
        <taxon>Pseudomonadati</taxon>
        <taxon>Bacteroidota</taxon>
        <taxon>Chitinophagia</taxon>
        <taxon>Chitinophagales</taxon>
        <taxon>Chitinophagaceae</taxon>
        <taxon>Ginsengibacter</taxon>
    </lineage>
</organism>
<dbReference type="Proteomes" id="UP000326903">
    <property type="component" value="Unassembled WGS sequence"/>
</dbReference>
<evidence type="ECO:0000313" key="6">
    <source>
        <dbReference type="Proteomes" id="UP000326903"/>
    </source>
</evidence>
<accession>A0A5J5IKZ0</accession>
<dbReference type="EMBL" id="VYQF01000001">
    <property type="protein sequence ID" value="KAA9041670.1"/>
    <property type="molecule type" value="Genomic_DNA"/>
</dbReference>
<evidence type="ECO:0000256" key="4">
    <source>
        <dbReference type="SAM" id="Phobius"/>
    </source>
</evidence>
<evidence type="ECO:0000256" key="1">
    <source>
        <dbReference type="ARBA" id="ARBA00010646"/>
    </source>
</evidence>
<evidence type="ECO:0000256" key="3">
    <source>
        <dbReference type="ARBA" id="ARBA00023295"/>
    </source>
</evidence>
<dbReference type="InterPro" id="IPR017853">
    <property type="entry name" value="GH"/>
</dbReference>
<evidence type="ECO:0000256" key="2">
    <source>
        <dbReference type="ARBA" id="ARBA00022801"/>
    </source>
</evidence>
<dbReference type="Pfam" id="PF01183">
    <property type="entry name" value="Glyco_hydro_25"/>
    <property type="match status" value="1"/>
</dbReference>
<keyword evidence="4" id="KW-0812">Transmembrane</keyword>
<keyword evidence="4" id="KW-1133">Transmembrane helix</keyword>
<gene>
    <name evidence="5" type="ORF">FW778_06510</name>
</gene>
<dbReference type="InterPro" id="IPR002053">
    <property type="entry name" value="Glyco_hydro_25"/>
</dbReference>
<dbReference type="PROSITE" id="PS51904">
    <property type="entry name" value="GLYCOSYL_HYDROL_F25_2"/>
    <property type="match status" value="1"/>
</dbReference>
<keyword evidence="3" id="KW-0326">Glycosidase</keyword>
<dbReference type="Gene3D" id="3.20.20.80">
    <property type="entry name" value="Glycosidases"/>
    <property type="match status" value="1"/>
</dbReference>
<dbReference type="GO" id="GO:0003796">
    <property type="term" value="F:lysozyme activity"/>
    <property type="evidence" value="ECO:0007669"/>
    <property type="project" value="InterPro"/>
</dbReference>
<keyword evidence="2 5" id="KW-0378">Hydrolase</keyword>
<dbReference type="SMART" id="SM00641">
    <property type="entry name" value="Glyco_25"/>
    <property type="match status" value="1"/>
</dbReference>
<comment type="caution">
    <text evidence="5">The sequence shown here is derived from an EMBL/GenBank/DDBJ whole genome shotgun (WGS) entry which is preliminary data.</text>
</comment>
<name>A0A5J5IKZ0_9BACT</name>
<sequence length="255" mass="29628">MARKKKRSSSKYFFKIIFWLAFASVTAYYVVNYFTQSSDVFYPDFQIAIPRGYQIHGIDVSKYQNVINWKEVKAMDADGIKIGFAFIKATEGVGNVDNQFRRNWLKAGEQNIYKGAYHFFIAGKSGRRQAANFIEIVDLKNGDLPPVIDIEKTFGVSPAEIKKEVTEWLTVVQKYYGVRPVIYTNIDFYSKYLQDSFDDYPIWIAHYLQPVKPRIDHKWMFWQHSESGRVNGIKAPVDFNVFSGDSTDFKNLLIQ</sequence>
<protein>
    <submittedName>
        <fullName evidence="5">Glycoside hydrolase family 25 protein</fullName>
    </submittedName>
</protein>
<dbReference type="InterPro" id="IPR018077">
    <property type="entry name" value="Glyco_hydro_fam25_subgr"/>
</dbReference>
<keyword evidence="6" id="KW-1185">Reference proteome</keyword>
<dbReference type="PANTHER" id="PTHR34135">
    <property type="entry name" value="LYSOZYME"/>
    <property type="match status" value="1"/>
</dbReference>
<dbReference type="GO" id="GO:0016052">
    <property type="term" value="P:carbohydrate catabolic process"/>
    <property type="evidence" value="ECO:0007669"/>
    <property type="project" value="TreeGrafter"/>
</dbReference>
<proteinExistence type="inferred from homology"/>
<feature type="transmembrane region" description="Helical" evidence="4">
    <location>
        <begin position="12"/>
        <end position="31"/>
    </location>
</feature>